<dbReference type="RefSeq" id="WP_246410345.1">
    <property type="nucleotide sequence ID" value="NZ_JACHIP010000027.1"/>
</dbReference>
<protein>
    <submittedName>
        <fullName evidence="1">Uncharacterized protein</fullName>
    </submittedName>
</protein>
<accession>A0A7W7ZKX2</accession>
<dbReference type="EMBL" id="JACHIP010000027">
    <property type="protein sequence ID" value="MBB5061091.1"/>
    <property type="molecule type" value="Genomic_DNA"/>
</dbReference>
<evidence type="ECO:0000313" key="1">
    <source>
        <dbReference type="EMBL" id="MBB5061091.1"/>
    </source>
</evidence>
<comment type="caution">
    <text evidence="1">The sequence shown here is derived from an EMBL/GenBank/DDBJ whole genome shotgun (WGS) entry which is preliminary data.</text>
</comment>
<sequence length="136" mass="14404">MVSKAASIAIRFATDQRILSGFRISGGQSVPPDCPSDSVVGFAPSQAAISAIFIFQLRDLPKSPFSPINFPEIRQAAAFVAAEVVLVMATNGMSSDLPKRFVVAALSFAGWIAICWLRSNPKSPPLAFCASTTPSE</sequence>
<dbReference type="AlphaFoldDB" id="A0A7W7ZKX2"/>
<keyword evidence="2" id="KW-1185">Reference proteome</keyword>
<reference evidence="1 2" key="1">
    <citation type="submission" date="2020-08" db="EMBL/GenBank/DDBJ databases">
        <title>Genomic Encyclopedia of Type Strains, Phase IV (KMG-V): Genome sequencing to study the core and pangenomes of soil and plant-associated prokaryotes.</title>
        <authorList>
            <person name="Whitman W."/>
        </authorList>
    </citation>
    <scope>NUCLEOTIDE SEQUENCE [LARGE SCALE GENOMIC DNA]</scope>
    <source>
        <strain evidence="1 2">M8UP14</strain>
    </source>
</reference>
<name>A0A7W7ZKX2_9BACT</name>
<evidence type="ECO:0000313" key="2">
    <source>
        <dbReference type="Proteomes" id="UP000540989"/>
    </source>
</evidence>
<dbReference type="Proteomes" id="UP000540989">
    <property type="component" value="Unassembled WGS sequence"/>
</dbReference>
<gene>
    <name evidence="1" type="ORF">HDF16_005827</name>
</gene>
<organism evidence="1 2">
    <name type="scientific">Granulicella aggregans</name>
    <dbReference type="NCBI Taxonomy" id="474949"/>
    <lineage>
        <taxon>Bacteria</taxon>
        <taxon>Pseudomonadati</taxon>
        <taxon>Acidobacteriota</taxon>
        <taxon>Terriglobia</taxon>
        <taxon>Terriglobales</taxon>
        <taxon>Acidobacteriaceae</taxon>
        <taxon>Granulicella</taxon>
    </lineage>
</organism>
<proteinExistence type="predicted"/>